<evidence type="ECO:0000256" key="3">
    <source>
        <dbReference type="ARBA" id="ARBA00022989"/>
    </source>
</evidence>
<keyword evidence="9" id="KW-1185">Reference proteome</keyword>
<name>A0A564Y300_HYMDI</name>
<keyword evidence="4 6" id="KW-0472">Membrane</keyword>
<evidence type="ECO:0000256" key="5">
    <source>
        <dbReference type="SAM" id="MobiDB-lite"/>
    </source>
</evidence>
<evidence type="ECO:0000256" key="2">
    <source>
        <dbReference type="ARBA" id="ARBA00022692"/>
    </source>
</evidence>
<dbReference type="CDD" id="cd07042">
    <property type="entry name" value="STAS_SulP_like_sulfate_transporter"/>
    <property type="match status" value="1"/>
</dbReference>
<sequence length="619" mass="69418">MSDEEYQFRLEISLTLALCVGLLQIVMALVQIGFLATYLSGPLISGFMCASAFHVLSSQFNLLFGVHLPKVYGPGNFFIKFYNLCAYIKETNVATVIICIVCIVVLHIFRLYINPFFRKKFKFPVPVELLIVVTSTIISHFAKFNERFGVMVVGHIPSGLPAPVLPTFSYFSELIPDIFVIAIITFAINAGLVKTYATEFGYDILDNQELLAMGISNAFGAFFKCHTACGALGRTAVVVTIGMASQIASLVSCIIFVLILYFIAPYLESLPRAVLGCIVCVALQSTFKKILDLKRLWKVSKIDASIWLVSFVTTLGIDIIYGVAVGFVYSILTVVSRSQYGGRFLLGEAKNTDLYSELKRFEELHELDNIKIIRYDGPVYFANIEAFRKSVYRLSGIDPVKIQRQQNKRSHECHIFPNVFKSRSAKNLEVPVEENDVKRFDDEEEVENIVKSRKIDSTDTDWEDSNKTSEKSLRYIILDASGWMFTDTVGLRGIKEMIKNYTELEITIFVTCLRPRLSEMFAASGVFAVLPEENFFMSVHDAVLVAKTELRLASEDGNQDPAVRTGTGHHMLGQLPRRESGGAVPRRRHTTDEVRSIMEADPDNTTDLSVLGEERAVVF</sequence>
<dbReference type="PROSITE" id="PS50801">
    <property type="entry name" value="STAS"/>
    <property type="match status" value="1"/>
</dbReference>
<dbReference type="InterPro" id="IPR011547">
    <property type="entry name" value="SLC26A/SulP_dom"/>
</dbReference>
<feature type="transmembrane region" description="Helical" evidence="6">
    <location>
        <begin position="12"/>
        <end position="36"/>
    </location>
</feature>
<feature type="transmembrane region" description="Helical" evidence="6">
    <location>
        <begin position="236"/>
        <end position="264"/>
    </location>
</feature>
<dbReference type="Pfam" id="PF00916">
    <property type="entry name" value="Sulfate_transp"/>
    <property type="match status" value="1"/>
</dbReference>
<feature type="transmembrane region" description="Helical" evidence="6">
    <location>
        <begin position="93"/>
        <end position="113"/>
    </location>
</feature>
<dbReference type="EMBL" id="CABIJS010000044">
    <property type="protein sequence ID" value="VUZ40923.1"/>
    <property type="molecule type" value="Genomic_DNA"/>
</dbReference>
<feature type="transmembrane region" description="Helical" evidence="6">
    <location>
        <begin position="125"/>
        <end position="142"/>
    </location>
</feature>
<protein>
    <recommendedName>
        <fullName evidence="7">STAS domain-containing protein</fullName>
    </recommendedName>
</protein>
<evidence type="ECO:0000256" key="6">
    <source>
        <dbReference type="SAM" id="Phobius"/>
    </source>
</evidence>
<feature type="transmembrane region" description="Helical" evidence="6">
    <location>
        <begin position="148"/>
        <end position="171"/>
    </location>
</feature>
<accession>A0A564Y300</accession>
<dbReference type="Gene3D" id="3.30.750.24">
    <property type="entry name" value="STAS domain"/>
    <property type="match status" value="1"/>
</dbReference>
<dbReference type="InterPro" id="IPR036513">
    <property type="entry name" value="STAS_dom_sf"/>
</dbReference>
<feature type="transmembrane region" description="Helical" evidence="6">
    <location>
        <begin position="43"/>
        <end position="64"/>
    </location>
</feature>
<proteinExistence type="predicted"/>
<evidence type="ECO:0000313" key="9">
    <source>
        <dbReference type="Proteomes" id="UP000321570"/>
    </source>
</evidence>
<dbReference type="PANTHER" id="PTHR11814">
    <property type="entry name" value="SULFATE TRANSPORTER"/>
    <property type="match status" value="1"/>
</dbReference>
<evidence type="ECO:0000256" key="4">
    <source>
        <dbReference type="ARBA" id="ARBA00023136"/>
    </source>
</evidence>
<gene>
    <name evidence="8" type="ORF">WMSIL1_LOCUS1881</name>
</gene>
<dbReference type="AlphaFoldDB" id="A0A564Y300"/>
<dbReference type="InterPro" id="IPR002645">
    <property type="entry name" value="STAS_dom"/>
</dbReference>
<dbReference type="Proteomes" id="UP000321570">
    <property type="component" value="Unassembled WGS sequence"/>
</dbReference>
<reference evidence="8 9" key="1">
    <citation type="submission" date="2019-07" db="EMBL/GenBank/DDBJ databases">
        <authorList>
            <person name="Jastrzebski P J."/>
            <person name="Paukszto L."/>
            <person name="Jastrzebski P J."/>
        </authorList>
    </citation>
    <scope>NUCLEOTIDE SEQUENCE [LARGE SCALE GENOMIC DNA]</scope>
    <source>
        <strain evidence="8 9">WMS-il1</strain>
    </source>
</reference>
<dbReference type="GO" id="GO:0016020">
    <property type="term" value="C:membrane"/>
    <property type="evidence" value="ECO:0007669"/>
    <property type="project" value="UniProtKB-SubCell"/>
</dbReference>
<evidence type="ECO:0000256" key="1">
    <source>
        <dbReference type="ARBA" id="ARBA00004141"/>
    </source>
</evidence>
<feature type="region of interest" description="Disordered" evidence="5">
    <location>
        <begin position="556"/>
        <end position="606"/>
    </location>
</feature>
<feature type="transmembrane region" description="Helical" evidence="6">
    <location>
        <begin position="178"/>
        <end position="198"/>
    </location>
</feature>
<keyword evidence="2 6" id="KW-0812">Transmembrane</keyword>
<dbReference type="GO" id="GO:0055085">
    <property type="term" value="P:transmembrane transport"/>
    <property type="evidence" value="ECO:0007669"/>
    <property type="project" value="InterPro"/>
</dbReference>
<dbReference type="InterPro" id="IPR001902">
    <property type="entry name" value="SLC26A/SulP_fam"/>
</dbReference>
<feature type="domain" description="STAS" evidence="7">
    <location>
        <begin position="360"/>
        <end position="546"/>
    </location>
</feature>
<feature type="transmembrane region" description="Helical" evidence="6">
    <location>
        <begin position="270"/>
        <end position="287"/>
    </location>
</feature>
<dbReference type="SUPFAM" id="SSF52091">
    <property type="entry name" value="SpoIIaa-like"/>
    <property type="match status" value="1"/>
</dbReference>
<evidence type="ECO:0000313" key="8">
    <source>
        <dbReference type="EMBL" id="VUZ40923.1"/>
    </source>
</evidence>
<evidence type="ECO:0000259" key="7">
    <source>
        <dbReference type="PROSITE" id="PS50801"/>
    </source>
</evidence>
<keyword evidence="3 6" id="KW-1133">Transmembrane helix</keyword>
<dbReference type="Pfam" id="PF01740">
    <property type="entry name" value="STAS"/>
    <property type="match status" value="1"/>
</dbReference>
<organism evidence="8 9">
    <name type="scientific">Hymenolepis diminuta</name>
    <name type="common">Rat tapeworm</name>
    <dbReference type="NCBI Taxonomy" id="6216"/>
    <lineage>
        <taxon>Eukaryota</taxon>
        <taxon>Metazoa</taxon>
        <taxon>Spiralia</taxon>
        <taxon>Lophotrochozoa</taxon>
        <taxon>Platyhelminthes</taxon>
        <taxon>Cestoda</taxon>
        <taxon>Eucestoda</taxon>
        <taxon>Cyclophyllidea</taxon>
        <taxon>Hymenolepididae</taxon>
        <taxon>Hymenolepis</taxon>
    </lineage>
</organism>
<comment type="subcellular location">
    <subcellularLocation>
        <location evidence="1">Membrane</location>
        <topology evidence="1">Multi-pass membrane protein</topology>
    </subcellularLocation>
</comment>
<feature type="transmembrane region" description="Helical" evidence="6">
    <location>
        <begin position="307"/>
        <end position="332"/>
    </location>
</feature>